<evidence type="ECO:0000256" key="1">
    <source>
        <dbReference type="SAM" id="MobiDB-lite"/>
    </source>
</evidence>
<dbReference type="Proteomes" id="UP000036681">
    <property type="component" value="Unplaced"/>
</dbReference>
<protein>
    <submittedName>
        <fullName evidence="3">Uncharacterized protein</fullName>
    </submittedName>
</protein>
<evidence type="ECO:0000313" key="2">
    <source>
        <dbReference type="Proteomes" id="UP000036681"/>
    </source>
</evidence>
<dbReference type="AlphaFoldDB" id="A0A0M3IUH7"/>
<name>A0A0M3IUH7_ASCLU</name>
<feature type="region of interest" description="Disordered" evidence="1">
    <location>
        <begin position="65"/>
        <end position="107"/>
    </location>
</feature>
<dbReference type="WBParaSite" id="ALUE_0002240501-mRNA-1">
    <property type="protein sequence ID" value="ALUE_0002240501-mRNA-1"/>
    <property type="gene ID" value="ALUE_0002240501"/>
</dbReference>
<sequence length="107" mass="11842">MRIYYLQVCNSNIARNVLEPIPAETHGISSYRKPLSWQIASASGNSGSRSPEDQPLMVASRLDREISVRSTQQNSASSSAAYGRDRDSTSSDSQYTVKTRPPFSSFH</sequence>
<keyword evidence="2" id="KW-1185">Reference proteome</keyword>
<organism evidence="2 3">
    <name type="scientific">Ascaris lumbricoides</name>
    <name type="common">Giant roundworm</name>
    <dbReference type="NCBI Taxonomy" id="6252"/>
    <lineage>
        <taxon>Eukaryota</taxon>
        <taxon>Metazoa</taxon>
        <taxon>Ecdysozoa</taxon>
        <taxon>Nematoda</taxon>
        <taxon>Chromadorea</taxon>
        <taxon>Rhabditida</taxon>
        <taxon>Spirurina</taxon>
        <taxon>Ascaridomorpha</taxon>
        <taxon>Ascaridoidea</taxon>
        <taxon>Ascarididae</taxon>
        <taxon>Ascaris</taxon>
    </lineage>
</organism>
<reference evidence="3" key="1">
    <citation type="submission" date="2017-02" db="UniProtKB">
        <authorList>
            <consortium name="WormBaseParasite"/>
        </authorList>
    </citation>
    <scope>IDENTIFICATION</scope>
</reference>
<accession>A0A0M3IUH7</accession>
<proteinExistence type="predicted"/>
<evidence type="ECO:0000313" key="3">
    <source>
        <dbReference type="WBParaSite" id="ALUE_0002240501-mRNA-1"/>
    </source>
</evidence>